<dbReference type="InterPro" id="IPR036188">
    <property type="entry name" value="FAD/NAD-bd_sf"/>
</dbReference>
<dbReference type="PRINTS" id="PR00420">
    <property type="entry name" value="RNGMNOXGNASE"/>
</dbReference>
<name>C7DGR0_MICA2</name>
<reference evidence="2 3" key="1">
    <citation type="journal article" date="2009" name="Genome Biol.">
        <title>Community-wide analysis of microbial genome sequence signatures.</title>
        <authorList>
            <person name="Dick G.J."/>
            <person name="Andersson A.F."/>
            <person name="Baker B.J."/>
            <person name="Simmons S.L."/>
            <person name="Thomas B.C."/>
            <person name="Yelton A.P."/>
            <person name="Banfield J.F."/>
        </authorList>
    </citation>
    <scope>NUCLEOTIDE SEQUENCE [LARGE SCALE GENOMIC DNA]</scope>
    <source>
        <strain evidence="2">ARMAN-2</strain>
    </source>
</reference>
<dbReference type="SUPFAM" id="SSF51905">
    <property type="entry name" value="FAD/NAD(P)-binding domain"/>
    <property type="match status" value="1"/>
</dbReference>
<dbReference type="Pfam" id="PF01266">
    <property type="entry name" value="DAO"/>
    <property type="match status" value="1"/>
</dbReference>
<protein>
    <submittedName>
        <fullName evidence="2">Geranylgeranyl reductase</fullName>
    </submittedName>
</protein>
<dbReference type="PANTHER" id="PTHR42685">
    <property type="entry name" value="GERANYLGERANYL DIPHOSPHATE REDUCTASE"/>
    <property type="match status" value="1"/>
</dbReference>
<dbReference type="InterPro" id="IPR006076">
    <property type="entry name" value="FAD-dep_OxRdtase"/>
</dbReference>
<accession>C7DGR0</accession>
<gene>
    <name evidence="2" type="ORF">UNLARM2_0260</name>
</gene>
<organism evidence="2 3">
    <name type="scientific">Candidatus Micrarchaeum acidiphilum ARMAN-2</name>
    <dbReference type="NCBI Taxonomy" id="425595"/>
    <lineage>
        <taxon>Archaea</taxon>
        <taxon>Candidatus Micrarchaeota</taxon>
        <taxon>Candidatus Micrarchaeia</taxon>
        <taxon>Candidatus Micrarchaeales</taxon>
        <taxon>Candidatus Micrarchaeaceae</taxon>
        <taxon>Candidatus Micrarchaeum</taxon>
    </lineage>
</organism>
<evidence type="ECO:0000313" key="2">
    <source>
        <dbReference type="EMBL" id="EET90231.1"/>
    </source>
</evidence>
<dbReference type="Gene3D" id="3.50.50.60">
    <property type="entry name" value="FAD/NAD(P)-binding domain"/>
    <property type="match status" value="1"/>
</dbReference>
<dbReference type="InterPro" id="IPR050407">
    <property type="entry name" value="Geranylgeranyl_reductase"/>
</dbReference>
<evidence type="ECO:0000313" key="3">
    <source>
        <dbReference type="Proteomes" id="UP000332487"/>
    </source>
</evidence>
<evidence type="ECO:0000259" key="1">
    <source>
        <dbReference type="Pfam" id="PF01266"/>
    </source>
</evidence>
<dbReference type="EMBL" id="GG697239">
    <property type="protein sequence ID" value="EET90231.1"/>
    <property type="molecule type" value="Genomic_DNA"/>
</dbReference>
<reference evidence="2 3" key="2">
    <citation type="journal article" date="2010" name="Proc. Natl. Acad. Sci. U.S.A.">
        <title>Enigmatic, ultrasmall, uncultivated Archaea.</title>
        <authorList>
            <person name="Baker B.J."/>
            <person name="Comolli L.R."/>
            <person name="Dick G.J."/>
            <person name="Hauser L.J."/>
            <person name="Hyatt D."/>
            <person name="Dill B.D."/>
            <person name="Land M.L."/>
            <person name="Verberkmoes N.C."/>
            <person name="Hettich R.L."/>
            <person name="Banfield J.F."/>
        </authorList>
    </citation>
    <scope>NUCLEOTIDE SEQUENCE [LARGE SCALE GENOMIC DNA]</scope>
    <source>
        <strain evidence="2">ARMAN-2</strain>
    </source>
</reference>
<proteinExistence type="predicted"/>
<sequence length="368" mass="38856">MEKRYDCVIVGGSITGLTAARELSKKASVLLVESNPAIGTPFRCSGFINAPAFEEFALDKSQIQNSISRLEVVHGGSRLTFASKKPSGFVTERPALERSLLGEIEPYTDIVAGDRVVDIKGATVSLHTSGNVSAGCLIGADGTNSLVRRSIGIADPEKVTAVQFELPGSFESDCATIYVGEEFMPFHLWVIPVNESLARIGVGASGDVKAGMQRLLELVKKYKIADYPRYSESRFMVNTLPASPVSSTGTGSTMLAGMSGGIIKPLSLGGIYFGMLSSSMAARSLIDGTLASGYRRKLENAGILRRVSDEFALLKRWSSLTDAELGNAFGSAKMGYGSEIPMPSGETSQTSGITGVIKFLIANSAAGG</sequence>
<feature type="domain" description="FAD dependent oxidoreductase" evidence="1">
    <location>
        <begin position="6"/>
        <end position="52"/>
    </location>
</feature>
<keyword evidence="3" id="KW-1185">Reference proteome</keyword>
<dbReference type="PANTHER" id="PTHR42685:SF18">
    <property type="entry name" value="DIGERANYLGERANYLGLYCEROPHOSPHOLIPID REDUCTASE"/>
    <property type="match status" value="1"/>
</dbReference>
<dbReference type="Proteomes" id="UP000332487">
    <property type="component" value="Unassembled WGS sequence"/>
</dbReference>
<dbReference type="AlphaFoldDB" id="C7DGR0"/>
<dbReference type="Gene3D" id="3.30.9.10">
    <property type="entry name" value="D-Amino Acid Oxidase, subunit A, domain 2"/>
    <property type="match status" value="1"/>
</dbReference>